<dbReference type="EMBL" id="AODM01000066">
    <property type="protein sequence ID" value="EUJ47657.1"/>
    <property type="molecule type" value="Genomic_DNA"/>
</dbReference>
<evidence type="ECO:0000313" key="1">
    <source>
        <dbReference type="EMBL" id="EUJ47657.1"/>
    </source>
</evidence>
<accession>W7D6I8</accession>
<evidence type="ECO:0000313" key="2">
    <source>
        <dbReference type="Proteomes" id="UP000019241"/>
    </source>
</evidence>
<comment type="caution">
    <text evidence="1">The sequence shown here is derived from an EMBL/GenBank/DDBJ whole genome shotgun (WGS) entry which is preliminary data.</text>
</comment>
<reference evidence="1 2" key="1">
    <citation type="submission" date="2012-12" db="EMBL/GenBank/DDBJ databases">
        <title>Novel taxa of Listeriaceae from agricultural environments in the United States.</title>
        <authorList>
            <person name="den Bakker H.C."/>
            <person name="Allred A."/>
            <person name="Warchocki S."/>
            <person name="Wright E.M."/>
            <person name="Burrell A."/>
            <person name="Nightingale K.K."/>
            <person name="Kephart D."/>
            <person name="Wiedmann M."/>
        </authorList>
    </citation>
    <scope>NUCLEOTIDE SEQUENCE [LARGE SCALE GENOMIC DNA]</scope>
    <source>
        <strain evidence="1 2">FSL S10-1203</strain>
    </source>
</reference>
<dbReference type="RefSeq" id="WP_036064899.1">
    <property type="nucleotide sequence ID" value="NZ_AODM01000066.1"/>
</dbReference>
<name>W7D6I8_9LIST</name>
<dbReference type="AlphaFoldDB" id="W7D6I8"/>
<dbReference type="Proteomes" id="UP000019241">
    <property type="component" value="Unassembled WGS sequence"/>
</dbReference>
<sequence>MLYAKRGGKYVIVEEENQDFYTKLGYDIVKIESGEETVVRSATNKKYSSADLKRETNERDAQITELKKERMRLFLKKLPN</sequence>
<gene>
    <name evidence="1" type="ORF">MCOL2_18094</name>
</gene>
<dbReference type="PATRIC" id="fig|1265822.4.peg.3679"/>
<organism evidence="1 2">
    <name type="scientific">Listeria fleischmannii FSL S10-1203</name>
    <dbReference type="NCBI Taxonomy" id="1265822"/>
    <lineage>
        <taxon>Bacteria</taxon>
        <taxon>Bacillati</taxon>
        <taxon>Bacillota</taxon>
        <taxon>Bacilli</taxon>
        <taxon>Bacillales</taxon>
        <taxon>Listeriaceae</taxon>
        <taxon>Listeria</taxon>
    </lineage>
</organism>
<protein>
    <submittedName>
        <fullName evidence="1">Uncharacterized protein</fullName>
    </submittedName>
</protein>
<proteinExistence type="predicted"/>